<protein>
    <submittedName>
        <fullName evidence="1">Uncharacterized protein</fullName>
    </submittedName>
</protein>
<proteinExistence type="predicted"/>
<dbReference type="AlphaFoldDB" id="A0A645I177"/>
<comment type="caution">
    <text evidence="1">The sequence shown here is derived from an EMBL/GenBank/DDBJ whole genome shotgun (WGS) entry which is preliminary data.</text>
</comment>
<gene>
    <name evidence="1" type="ORF">SDC9_192067</name>
</gene>
<name>A0A645I177_9ZZZZ</name>
<organism evidence="1">
    <name type="scientific">bioreactor metagenome</name>
    <dbReference type="NCBI Taxonomy" id="1076179"/>
    <lineage>
        <taxon>unclassified sequences</taxon>
        <taxon>metagenomes</taxon>
        <taxon>ecological metagenomes</taxon>
    </lineage>
</organism>
<accession>A0A645I177</accession>
<dbReference type="EMBL" id="VSSQ01103657">
    <property type="protein sequence ID" value="MPN44502.1"/>
    <property type="molecule type" value="Genomic_DNA"/>
</dbReference>
<reference evidence="1" key="1">
    <citation type="submission" date="2019-08" db="EMBL/GenBank/DDBJ databases">
        <authorList>
            <person name="Kucharzyk K."/>
            <person name="Murdoch R.W."/>
            <person name="Higgins S."/>
            <person name="Loffler F."/>
        </authorList>
    </citation>
    <scope>NUCLEOTIDE SEQUENCE</scope>
</reference>
<evidence type="ECO:0000313" key="1">
    <source>
        <dbReference type="EMBL" id="MPN44502.1"/>
    </source>
</evidence>
<sequence>MLVEGVVTGVDRLGVDGDVDRAGLGGLVENDLAAVLVEARLLGRVAEVAVREAREGVGAVGDEGFRRGQGRGGGCDGEGEGGELFLHGDFSV</sequence>